<keyword evidence="6" id="KW-0999">Mitochondrion inner membrane</keyword>
<keyword evidence="3" id="KW-0813">Transport</keyword>
<feature type="non-terminal residue" evidence="11">
    <location>
        <position position="69"/>
    </location>
</feature>
<evidence type="ECO:0000256" key="7">
    <source>
        <dbReference type="ARBA" id="ARBA00022982"/>
    </source>
</evidence>
<dbReference type="PANTHER" id="PTHR13099:SF0">
    <property type="entry name" value="NADH DEHYDROGENASE [UBIQUINONE] 1 SUBUNIT C2-RELATED"/>
    <property type="match status" value="1"/>
</dbReference>
<evidence type="ECO:0000256" key="4">
    <source>
        <dbReference type="ARBA" id="ARBA00022660"/>
    </source>
</evidence>
<protein>
    <submittedName>
        <fullName evidence="11">NDUC2 dehydrogenase</fullName>
    </submittedName>
</protein>
<evidence type="ECO:0000256" key="8">
    <source>
        <dbReference type="ARBA" id="ARBA00022989"/>
    </source>
</evidence>
<dbReference type="AlphaFoldDB" id="A0A7K6P2M9"/>
<sequence>GVHRQVLFTTVGWFAGYYLAKRTEYMYAKVDRELFEYVRHHPEDFKAAGRKKKIGTLESPQLAIMYRLR</sequence>
<keyword evidence="4" id="KW-0679">Respiratory chain</keyword>
<evidence type="ECO:0000256" key="10">
    <source>
        <dbReference type="ARBA" id="ARBA00023136"/>
    </source>
</evidence>
<comment type="caution">
    <text evidence="11">The sequence shown here is derived from an EMBL/GenBank/DDBJ whole genome shotgun (WGS) entry which is preliminary data.</text>
</comment>
<reference evidence="11 12" key="1">
    <citation type="submission" date="2019-09" db="EMBL/GenBank/DDBJ databases">
        <title>Bird 10,000 Genomes (B10K) Project - Family phase.</title>
        <authorList>
            <person name="Zhang G."/>
        </authorList>
    </citation>
    <scope>NUCLEOTIDE SEQUENCE [LARGE SCALE GENOMIC DNA]</scope>
    <source>
        <strain evidence="11">B10K-DU-029-80</strain>
        <tissue evidence="11">Muscle</tissue>
    </source>
</reference>
<keyword evidence="8" id="KW-1133">Transmembrane helix</keyword>
<evidence type="ECO:0000256" key="6">
    <source>
        <dbReference type="ARBA" id="ARBA00022792"/>
    </source>
</evidence>
<dbReference type="GO" id="GO:0006120">
    <property type="term" value="P:mitochondrial electron transport, NADH to ubiquinone"/>
    <property type="evidence" value="ECO:0007669"/>
    <property type="project" value="InterPro"/>
</dbReference>
<keyword evidence="9" id="KW-0496">Mitochondrion</keyword>
<comment type="subcellular location">
    <subcellularLocation>
        <location evidence="1">Mitochondrion inner membrane</location>
        <topology evidence="1">Single-pass membrane protein</topology>
        <orientation evidence="1">Matrix side</orientation>
    </subcellularLocation>
</comment>
<keyword evidence="5" id="KW-0812">Transmembrane</keyword>
<keyword evidence="7" id="KW-0249">Electron transport</keyword>
<name>A0A7K6P2M9_PEDTO</name>
<evidence type="ECO:0000313" key="12">
    <source>
        <dbReference type="Proteomes" id="UP000565207"/>
    </source>
</evidence>
<dbReference type="Pfam" id="PF06374">
    <property type="entry name" value="NDUF_C2"/>
    <property type="match status" value="1"/>
</dbReference>
<proteinExistence type="inferred from homology"/>
<evidence type="ECO:0000256" key="3">
    <source>
        <dbReference type="ARBA" id="ARBA00022448"/>
    </source>
</evidence>
<organism evidence="11 12">
    <name type="scientific">Pedionomus torquatus</name>
    <name type="common">Plains-wanderer</name>
    <dbReference type="NCBI Taxonomy" id="227192"/>
    <lineage>
        <taxon>Eukaryota</taxon>
        <taxon>Metazoa</taxon>
        <taxon>Chordata</taxon>
        <taxon>Craniata</taxon>
        <taxon>Vertebrata</taxon>
        <taxon>Euteleostomi</taxon>
        <taxon>Archelosauria</taxon>
        <taxon>Archosauria</taxon>
        <taxon>Dinosauria</taxon>
        <taxon>Saurischia</taxon>
        <taxon>Theropoda</taxon>
        <taxon>Coelurosauria</taxon>
        <taxon>Aves</taxon>
        <taxon>Neognathae</taxon>
        <taxon>Neoaves</taxon>
        <taxon>Charadriiformes</taxon>
        <taxon>Pedionomidae</taxon>
        <taxon>Pedionomus</taxon>
    </lineage>
</organism>
<keyword evidence="12" id="KW-1185">Reference proteome</keyword>
<accession>A0A7K6P2M9</accession>
<dbReference type="EMBL" id="VZRU01037054">
    <property type="protein sequence ID" value="NWW55450.1"/>
    <property type="molecule type" value="Genomic_DNA"/>
</dbReference>
<dbReference type="InterPro" id="IPR009423">
    <property type="entry name" value="NDUC2"/>
</dbReference>
<evidence type="ECO:0000256" key="5">
    <source>
        <dbReference type="ARBA" id="ARBA00022692"/>
    </source>
</evidence>
<evidence type="ECO:0000256" key="2">
    <source>
        <dbReference type="ARBA" id="ARBA00008674"/>
    </source>
</evidence>
<comment type="similarity">
    <text evidence="2">Belongs to the complex I NDUFC2 subunit family.</text>
</comment>
<dbReference type="GO" id="GO:0005743">
    <property type="term" value="C:mitochondrial inner membrane"/>
    <property type="evidence" value="ECO:0007669"/>
    <property type="project" value="UniProtKB-SubCell"/>
</dbReference>
<evidence type="ECO:0000313" key="11">
    <source>
        <dbReference type="EMBL" id="NWW55450.1"/>
    </source>
</evidence>
<evidence type="ECO:0000256" key="1">
    <source>
        <dbReference type="ARBA" id="ARBA00004298"/>
    </source>
</evidence>
<dbReference type="Proteomes" id="UP000565207">
    <property type="component" value="Unassembled WGS sequence"/>
</dbReference>
<gene>
    <name evidence="11" type="primary">Ndufc2</name>
    <name evidence="11" type="ORF">PEDTOR_R14386</name>
</gene>
<evidence type="ECO:0000256" key="9">
    <source>
        <dbReference type="ARBA" id="ARBA00023128"/>
    </source>
</evidence>
<keyword evidence="10" id="KW-0472">Membrane</keyword>
<feature type="non-terminal residue" evidence="11">
    <location>
        <position position="1"/>
    </location>
</feature>
<dbReference type="PANTHER" id="PTHR13099">
    <property type="entry name" value="NADH-UBIQUINONE OXIDOREDUCTASE SUBUNIT B14.5B"/>
    <property type="match status" value="1"/>
</dbReference>